<accession>A0A511FHR2</accession>
<dbReference type="PANTHER" id="PTHR10587">
    <property type="entry name" value="GLYCOSYL TRANSFERASE-RELATED"/>
    <property type="match status" value="1"/>
</dbReference>
<dbReference type="Proteomes" id="UP000564629">
    <property type="component" value="Unassembled WGS sequence"/>
</dbReference>
<gene>
    <name evidence="3" type="ORF">CHO01_39050</name>
    <name evidence="4" type="ORF">HNR08_003884</name>
</gene>
<evidence type="ECO:0000313" key="5">
    <source>
        <dbReference type="Proteomes" id="UP000321723"/>
    </source>
</evidence>
<dbReference type="Gene3D" id="3.20.20.370">
    <property type="entry name" value="Glycoside hydrolase/deacetylase"/>
    <property type="match status" value="1"/>
</dbReference>
<evidence type="ECO:0000259" key="2">
    <source>
        <dbReference type="PROSITE" id="PS51677"/>
    </source>
</evidence>
<dbReference type="GO" id="GO:0005975">
    <property type="term" value="P:carbohydrate metabolic process"/>
    <property type="evidence" value="ECO:0007669"/>
    <property type="project" value="InterPro"/>
</dbReference>
<dbReference type="InterPro" id="IPR050248">
    <property type="entry name" value="Polysacc_deacetylase_ArnD"/>
</dbReference>
<reference evidence="4 6" key="2">
    <citation type="submission" date="2020-08" db="EMBL/GenBank/DDBJ databases">
        <title>Sequencing the genomes of 1000 actinobacteria strains.</title>
        <authorList>
            <person name="Klenk H.-P."/>
        </authorList>
    </citation>
    <scope>NUCLEOTIDE SEQUENCE [LARGE SCALE GENOMIC DNA]</scope>
    <source>
        <strain evidence="4 6">DSM 9581</strain>
    </source>
</reference>
<keyword evidence="5" id="KW-1185">Reference proteome</keyword>
<evidence type="ECO:0000313" key="4">
    <source>
        <dbReference type="EMBL" id="MBB5475148.1"/>
    </source>
</evidence>
<evidence type="ECO:0000313" key="6">
    <source>
        <dbReference type="Proteomes" id="UP000564629"/>
    </source>
</evidence>
<dbReference type="PANTHER" id="PTHR10587:SF137">
    <property type="entry name" value="4-DEOXY-4-FORMAMIDO-L-ARABINOSE-PHOSPHOUNDECAPRENOL DEFORMYLASE ARND-RELATED"/>
    <property type="match status" value="1"/>
</dbReference>
<dbReference type="EMBL" id="JACHDN010000001">
    <property type="protein sequence ID" value="MBB5475148.1"/>
    <property type="molecule type" value="Genomic_DNA"/>
</dbReference>
<name>A0A511FHR2_9CELL</name>
<dbReference type="RefSeq" id="WP_246803219.1">
    <property type="nucleotide sequence ID" value="NZ_BJVQ01000110.1"/>
</dbReference>
<proteinExistence type="predicted"/>
<sequence>MPHPDDEVCPTATPGDSPTDVPVETARGSGRVVALTFDDGPEPGPTDALLDVLAAAGVRATFCVVGERVRAPGGAALLRRTAAEGHVIANHGSSYADLGDAPSALVRADLLATLRDIREALGDDAAPVPYYRPANGSWGCTARVAADLGMQPLGLGTVIGDWLTQDAPVLAARLRAAVRPGAVVLAHDGGGDRWGTVAAVREVLPGLVADGWRFVPPAAPGAGAPAPT</sequence>
<dbReference type="CDD" id="cd10917">
    <property type="entry name" value="CE4_NodB_like_6s_7s"/>
    <property type="match status" value="1"/>
</dbReference>
<evidence type="ECO:0000256" key="1">
    <source>
        <dbReference type="SAM" id="MobiDB-lite"/>
    </source>
</evidence>
<dbReference type="SUPFAM" id="SSF88713">
    <property type="entry name" value="Glycoside hydrolase/deacetylase"/>
    <property type="match status" value="1"/>
</dbReference>
<dbReference type="AlphaFoldDB" id="A0A511FHR2"/>
<dbReference type="PROSITE" id="PS51677">
    <property type="entry name" value="NODB"/>
    <property type="match status" value="1"/>
</dbReference>
<comment type="caution">
    <text evidence="3">The sequence shown here is derived from an EMBL/GenBank/DDBJ whole genome shotgun (WGS) entry which is preliminary data.</text>
</comment>
<dbReference type="GO" id="GO:0016810">
    <property type="term" value="F:hydrolase activity, acting on carbon-nitrogen (but not peptide) bonds"/>
    <property type="evidence" value="ECO:0007669"/>
    <property type="project" value="InterPro"/>
</dbReference>
<dbReference type="InterPro" id="IPR002509">
    <property type="entry name" value="NODB_dom"/>
</dbReference>
<dbReference type="Proteomes" id="UP000321723">
    <property type="component" value="Unassembled WGS sequence"/>
</dbReference>
<dbReference type="Pfam" id="PF01522">
    <property type="entry name" value="Polysacc_deac_1"/>
    <property type="match status" value="1"/>
</dbReference>
<dbReference type="EMBL" id="BJVQ01000110">
    <property type="protein sequence ID" value="GEL48789.1"/>
    <property type="molecule type" value="Genomic_DNA"/>
</dbReference>
<protein>
    <submittedName>
        <fullName evidence="3">Oligosaccharide deacetylase</fullName>
    </submittedName>
    <submittedName>
        <fullName evidence="4">Peptidoglycan/xylan/chitin deacetylase (PgdA/CDA1 family)</fullName>
    </submittedName>
</protein>
<dbReference type="InterPro" id="IPR011330">
    <property type="entry name" value="Glyco_hydro/deAcase_b/a-brl"/>
</dbReference>
<feature type="region of interest" description="Disordered" evidence="1">
    <location>
        <begin position="1"/>
        <end position="22"/>
    </location>
</feature>
<reference evidence="3 5" key="1">
    <citation type="submission" date="2019-07" db="EMBL/GenBank/DDBJ databases">
        <title>Whole genome shotgun sequence of Cellulomonas hominis NBRC 16055.</title>
        <authorList>
            <person name="Hosoyama A."/>
            <person name="Uohara A."/>
            <person name="Ohji S."/>
            <person name="Ichikawa N."/>
        </authorList>
    </citation>
    <scope>NUCLEOTIDE SEQUENCE [LARGE SCALE GENOMIC DNA]</scope>
    <source>
        <strain evidence="3 5">NBRC 16055</strain>
    </source>
</reference>
<organism evidence="3 5">
    <name type="scientific">Cellulomonas hominis</name>
    <dbReference type="NCBI Taxonomy" id="156981"/>
    <lineage>
        <taxon>Bacteria</taxon>
        <taxon>Bacillati</taxon>
        <taxon>Actinomycetota</taxon>
        <taxon>Actinomycetes</taxon>
        <taxon>Micrococcales</taxon>
        <taxon>Cellulomonadaceae</taxon>
        <taxon>Cellulomonas</taxon>
    </lineage>
</organism>
<evidence type="ECO:0000313" key="3">
    <source>
        <dbReference type="EMBL" id="GEL48789.1"/>
    </source>
</evidence>
<feature type="domain" description="NodB homology" evidence="2">
    <location>
        <begin position="31"/>
        <end position="215"/>
    </location>
</feature>